<reference evidence="1" key="1">
    <citation type="submission" date="2020-11" db="EMBL/GenBank/DDBJ databases">
        <authorList>
            <person name="Tran Van P."/>
        </authorList>
    </citation>
    <scope>NUCLEOTIDE SEQUENCE</scope>
</reference>
<protein>
    <recommendedName>
        <fullName evidence="2">Trichohyalin-plectin-homology domain-containing protein</fullName>
    </recommendedName>
</protein>
<dbReference type="AlphaFoldDB" id="A0A7R9EQ00"/>
<evidence type="ECO:0008006" key="2">
    <source>
        <dbReference type="Google" id="ProtNLM"/>
    </source>
</evidence>
<gene>
    <name evidence="1" type="ORF">TBIB3V08_LOCUS802</name>
</gene>
<dbReference type="EMBL" id="OD564410">
    <property type="protein sequence ID" value="CAD7438207.1"/>
    <property type="molecule type" value="Genomic_DNA"/>
</dbReference>
<accession>A0A7R9EQ00</accession>
<dbReference type="PANTHER" id="PTHR39944">
    <property type="match status" value="1"/>
</dbReference>
<dbReference type="PANTHER" id="PTHR39944:SF1">
    <property type="entry name" value="CALDESMON-RELATED PROTEIN-RELATED"/>
    <property type="match status" value="1"/>
</dbReference>
<evidence type="ECO:0000313" key="1">
    <source>
        <dbReference type="EMBL" id="CAD7438207.1"/>
    </source>
</evidence>
<sequence length="238" mass="28112">MYSGIFPYGLTLFFQANQIQENLAARAQKMGEVVGAIKDTRDAEEDEAIRKAIAERELKESERLTREAEYRRSLVEEKKQVQREYVASETLRKAQERHLLKWDMMQRFKQEEMDREFEFIKSTERRGVLLDNRNTYKKQMVEVLEMKKQEREMDKLAVQRAAEAWSADDKAFLQYADEVIQDSRRMGRPIEPLLRIVKEYKKKNNLEPKVKLPPLLRSRVPIVQACHPKCAGRCSETN</sequence>
<name>A0A7R9EQ00_9NEOP</name>
<proteinExistence type="predicted"/>
<organism evidence="1">
    <name type="scientific">Timema bartmani</name>
    <dbReference type="NCBI Taxonomy" id="61472"/>
    <lineage>
        <taxon>Eukaryota</taxon>
        <taxon>Metazoa</taxon>
        <taxon>Ecdysozoa</taxon>
        <taxon>Arthropoda</taxon>
        <taxon>Hexapoda</taxon>
        <taxon>Insecta</taxon>
        <taxon>Pterygota</taxon>
        <taxon>Neoptera</taxon>
        <taxon>Polyneoptera</taxon>
        <taxon>Phasmatodea</taxon>
        <taxon>Timematodea</taxon>
        <taxon>Timematoidea</taxon>
        <taxon>Timematidae</taxon>
        <taxon>Timema</taxon>
    </lineage>
</organism>